<accession>A0A5B7EZ62</accession>
<evidence type="ECO:0000313" key="2">
    <source>
        <dbReference type="EMBL" id="MPC38153.1"/>
    </source>
</evidence>
<proteinExistence type="predicted"/>
<name>A0A5B7EZ62_PORTR</name>
<reference evidence="2 3" key="1">
    <citation type="submission" date="2019-05" db="EMBL/GenBank/DDBJ databases">
        <title>Another draft genome of Portunus trituberculatus and its Hox gene families provides insights of decapod evolution.</title>
        <authorList>
            <person name="Jeong J.-H."/>
            <person name="Song I."/>
            <person name="Kim S."/>
            <person name="Choi T."/>
            <person name="Kim D."/>
            <person name="Ryu S."/>
            <person name="Kim W."/>
        </authorList>
    </citation>
    <scope>NUCLEOTIDE SEQUENCE [LARGE SCALE GENOMIC DNA]</scope>
    <source>
        <tissue evidence="2">Muscle</tissue>
    </source>
</reference>
<organism evidence="2 3">
    <name type="scientific">Portunus trituberculatus</name>
    <name type="common">Swimming crab</name>
    <name type="synonym">Neptunus trituberculatus</name>
    <dbReference type="NCBI Taxonomy" id="210409"/>
    <lineage>
        <taxon>Eukaryota</taxon>
        <taxon>Metazoa</taxon>
        <taxon>Ecdysozoa</taxon>
        <taxon>Arthropoda</taxon>
        <taxon>Crustacea</taxon>
        <taxon>Multicrustacea</taxon>
        <taxon>Malacostraca</taxon>
        <taxon>Eumalacostraca</taxon>
        <taxon>Eucarida</taxon>
        <taxon>Decapoda</taxon>
        <taxon>Pleocyemata</taxon>
        <taxon>Brachyura</taxon>
        <taxon>Eubrachyura</taxon>
        <taxon>Portunoidea</taxon>
        <taxon>Portunidae</taxon>
        <taxon>Portuninae</taxon>
        <taxon>Portunus</taxon>
    </lineage>
</organism>
<feature type="region of interest" description="Disordered" evidence="1">
    <location>
        <begin position="1"/>
        <end position="63"/>
    </location>
</feature>
<gene>
    <name evidence="2" type="ORF">E2C01_031657</name>
</gene>
<comment type="caution">
    <text evidence="2">The sequence shown here is derived from an EMBL/GenBank/DDBJ whole genome shotgun (WGS) entry which is preliminary data.</text>
</comment>
<sequence>MTKVKAAPPGDDTNTVTHPPHRIGSHQHNTAARETDDHASQNSQHAAEVLSRPREDERQQLIP</sequence>
<dbReference type="EMBL" id="VSRR010003994">
    <property type="protein sequence ID" value="MPC38153.1"/>
    <property type="molecule type" value="Genomic_DNA"/>
</dbReference>
<keyword evidence="3" id="KW-1185">Reference proteome</keyword>
<protein>
    <submittedName>
        <fullName evidence="2">Uncharacterized protein</fullName>
    </submittedName>
</protein>
<evidence type="ECO:0000256" key="1">
    <source>
        <dbReference type="SAM" id="MobiDB-lite"/>
    </source>
</evidence>
<dbReference type="Proteomes" id="UP000324222">
    <property type="component" value="Unassembled WGS sequence"/>
</dbReference>
<evidence type="ECO:0000313" key="3">
    <source>
        <dbReference type="Proteomes" id="UP000324222"/>
    </source>
</evidence>
<dbReference type="AlphaFoldDB" id="A0A5B7EZ62"/>
<feature type="compositionally biased region" description="Basic and acidic residues" evidence="1">
    <location>
        <begin position="51"/>
        <end position="63"/>
    </location>
</feature>